<feature type="domain" description="BZIP" evidence="8">
    <location>
        <begin position="221"/>
        <end position="284"/>
    </location>
</feature>
<evidence type="ECO:0000256" key="5">
    <source>
        <dbReference type="ARBA" id="ARBA00023163"/>
    </source>
</evidence>
<keyword evidence="3" id="KW-0805">Transcription regulation</keyword>
<evidence type="ECO:0000256" key="1">
    <source>
        <dbReference type="ARBA" id="ARBA00004123"/>
    </source>
</evidence>
<keyword evidence="6" id="KW-0539">Nucleus</keyword>
<proteinExistence type="inferred from homology"/>
<dbReference type="GO" id="GO:0000976">
    <property type="term" value="F:transcription cis-regulatory region binding"/>
    <property type="evidence" value="ECO:0007669"/>
    <property type="project" value="UniProtKB-ARBA"/>
</dbReference>
<dbReference type="PROSITE" id="PS50217">
    <property type="entry name" value="BZIP"/>
    <property type="match status" value="1"/>
</dbReference>
<evidence type="ECO:0000256" key="4">
    <source>
        <dbReference type="ARBA" id="ARBA00023125"/>
    </source>
</evidence>
<name>A0AAD4SEK4_9MAGN</name>
<dbReference type="Gene3D" id="1.20.5.170">
    <property type="match status" value="1"/>
</dbReference>
<dbReference type="Pfam" id="PF07777">
    <property type="entry name" value="MFMR"/>
    <property type="match status" value="1"/>
</dbReference>
<feature type="compositionally biased region" description="Polar residues" evidence="7">
    <location>
        <begin position="20"/>
        <end position="29"/>
    </location>
</feature>
<evidence type="ECO:0000256" key="3">
    <source>
        <dbReference type="ARBA" id="ARBA00023015"/>
    </source>
</evidence>
<dbReference type="AlphaFoldDB" id="A0AAD4SEK4"/>
<dbReference type="InterPro" id="IPR045314">
    <property type="entry name" value="bZIP_plant_GBF1"/>
</dbReference>
<dbReference type="PANTHER" id="PTHR45967:SF1">
    <property type="entry name" value="G-BOX-BINDING FACTOR 3"/>
    <property type="match status" value="1"/>
</dbReference>
<dbReference type="SUPFAM" id="SSF57959">
    <property type="entry name" value="Leucine zipper domain"/>
    <property type="match status" value="1"/>
</dbReference>
<sequence length="303" mass="33058">MGSDETGTPSKSEKSSSSSAPTRQEQNNIPAYPDWPSLQAYYGAGVPLPPPYFNPALTPGHPPHPYIWAPPQHMMPPYGSPYTAIYPCGGMYGHPSVSLGSYGHGIPLSPAIRETLVATPLSIAIPVKCPSSQDLGMKKKVSNGTGGGSQSGECGTSSSNGSDWSLEGRNQMLGKRRRKDRLSVGTALEVVPSHSTHPAHVPAMLTRDGVTSEHPVQDDHELKKQRRKQSNRESARRSRLRKQAESEELTLKVESLNVENAALKSEMRRLAEDSEKLRLENTSLMEKLKNKQAMEVVSNEVVR</sequence>
<dbReference type="GO" id="GO:0005634">
    <property type="term" value="C:nucleus"/>
    <property type="evidence" value="ECO:0007669"/>
    <property type="project" value="UniProtKB-SubCell"/>
</dbReference>
<dbReference type="EMBL" id="JAJJMB010011676">
    <property type="protein sequence ID" value="KAI3900790.1"/>
    <property type="molecule type" value="Genomic_DNA"/>
</dbReference>
<evidence type="ECO:0000259" key="8">
    <source>
        <dbReference type="PROSITE" id="PS50217"/>
    </source>
</evidence>
<feature type="region of interest" description="Disordered" evidence="7">
    <location>
        <begin position="210"/>
        <end position="247"/>
    </location>
</feature>
<comment type="similarity">
    <text evidence="2">Belongs to the bZIP family.</text>
</comment>
<keyword evidence="10" id="KW-1185">Reference proteome</keyword>
<feature type="region of interest" description="Disordered" evidence="7">
    <location>
        <begin position="1"/>
        <end position="32"/>
    </location>
</feature>
<reference evidence="9" key="1">
    <citation type="submission" date="2022-04" db="EMBL/GenBank/DDBJ databases">
        <title>A functionally conserved STORR gene fusion in Papaver species that diverged 16.8 million years ago.</title>
        <authorList>
            <person name="Catania T."/>
        </authorList>
    </citation>
    <scope>NUCLEOTIDE SEQUENCE</scope>
    <source>
        <strain evidence="9">S-188037</strain>
    </source>
</reference>
<feature type="compositionally biased region" description="Low complexity" evidence="7">
    <location>
        <begin position="151"/>
        <end position="160"/>
    </location>
</feature>
<feature type="compositionally biased region" description="Basic and acidic residues" evidence="7">
    <location>
        <begin position="230"/>
        <end position="247"/>
    </location>
</feature>
<evidence type="ECO:0000256" key="7">
    <source>
        <dbReference type="SAM" id="MobiDB-lite"/>
    </source>
</evidence>
<accession>A0AAD4SEK4</accession>
<dbReference type="InterPro" id="IPR004827">
    <property type="entry name" value="bZIP"/>
</dbReference>
<evidence type="ECO:0000256" key="6">
    <source>
        <dbReference type="ARBA" id="ARBA00023242"/>
    </source>
</evidence>
<dbReference type="Proteomes" id="UP001202328">
    <property type="component" value="Unassembled WGS sequence"/>
</dbReference>
<organism evidence="9 10">
    <name type="scientific">Papaver atlanticum</name>
    <dbReference type="NCBI Taxonomy" id="357466"/>
    <lineage>
        <taxon>Eukaryota</taxon>
        <taxon>Viridiplantae</taxon>
        <taxon>Streptophyta</taxon>
        <taxon>Embryophyta</taxon>
        <taxon>Tracheophyta</taxon>
        <taxon>Spermatophyta</taxon>
        <taxon>Magnoliopsida</taxon>
        <taxon>Ranunculales</taxon>
        <taxon>Papaveraceae</taxon>
        <taxon>Papaveroideae</taxon>
        <taxon>Papaver</taxon>
    </lineage>
</organism>
<evidence type="ECO:0000256" key="2">
    <source>
        <dbReference type="ARBA" id="ARBA00007163"/>
    </source>
</evidence>
<evidence type="ECO:0000313" key="9">
    <source>
        <dbReference type="EMBL" id="KAI3900790.1"/>
    </source>
</evidence>
<dbReference type="PROSITE" id="PS00036">
    <property type="entry name" value="BZIP_BASIC"/>
    <property type="match status" value="1"/>
</dbReference>
<protein>
    <recommendedName>
        <fullName evidence="8">BZIP domain-containing protein</fullName>
    </recommendedName>
</protein>
<dbReference type="Pfam" id="PF00170">
    <property type="entry name" value="bZIP_1"/>
    <property type="match status" value="1"/>
</dbReference>
<dbReference type="GO" id="GO:0003700">
    <property type="term" value="F:DNA-binding transcription factor activity"/>
    <property type="evidence" value="ECO:0007669"/>
    <property type="project" value="InterPro"/>
</dbReference>
<dbReference type="InterPro" id="IPR012900">
    <property type="entry name" value="MFMR"/>
</dbReference>
<comment type="caution">
    <text evidence="9">The sequence shown here is derived from an EMBL/GenBank/DDBJ whole genome shotgun (WGS) entry which is preliminary data.</text>
</comment>
<dbReference type="PANTHER" id="PTHR45967">
    <property type="entry name" value="G-BOX-BINDING FACTOR 3-RELATED"/>
    <property type="match status" value="1"/>
</dbReference>
<dbReference type="InterPro" id="IPR046347">
    <property type="entry name" value="bZIP_sf"/>
</dbReference>
<comment type="subcellular location">
    <subcellularLocation>
        <location evidence="1">Nucleus</location>
    </subcellularLocation>
</comment>
<feature type="region of interest" description="Disordered" evidence="7">
    <location>
        <begin position="134"/>
        <end position="167"/>
    </location>
</feature>
<keyword evidence="4" id="KW-0238">DNA-binding</keyword>
<keyword evidence="5" id="KW-0804">Transcription</keyword>
<dbReference type="InterPro" id="IPR044827">
    <property type="entry name" value="GBF-like"/>
</dbReference>
<dbReference type="SMART" id="SM00338">
    <property type="entry name" value="BRLZ"/>
    <property type="match status" value="1"/>
</dbReference>
<evidence type="ECO:0000313" key="10">
    <source>
        <dbReference type="Proteomes" id="UP001202328"/>
    </source>
</evidence>
<dbReference type="CDD" id="cd14702">
    <property type="entry name" value="bZIP_plant_GBF1"/>
    <property type="match status" value="1"/>
</dbReference>
<gene>
    <name evidence="9" type="ORF">MKW98_012514</name>
</gene>